<keyword evidence="4" id="KW-0052">Apoplast</keyword>
<reference evidence="5 6" key="1">
    <citation type="submission" date="2024-08" db="EMBL/GenBank/DDBJ databases">
        <title>Insights into the chromosomal genome structure of Flemingia macrophylla.</title>
        <authorList>
            <person name="Ding Y."/>
            <person name="Zhao Y."/>
            <person name="Bi W."/>
            <person name="Wu M."/>
            <person name="Zhao G."/>
            <person name="Gong Y."/>
            <person name="Li W."/>
            <person name="Zhang P."/>
        </authorList>
    </citation>
    <scope>NUCLEOTIDE SEQUENCE [LARGE SCALE GENOMIC DNA]</scope>
    <source>
        <strain evidence="5">DYQJB</strain>
        <tissue evidence="5">Leaf</tissue>
    </source>
</reference>
<gene>
    <name evidence="5" type="ORF">Fmac_012111</name>
</gene>
<dbReference type="Pfam" id="PF03018">
    <property type="entry name" value="Dirigent"/>
    <property type="match status" value="1"/>
</dbReference>
<comment type="similarity">
    <text evidence="1 4">Belongs to the plant dirigent protein family.</text>
</comment>
<proteinExistence type="inferred from homology"/>
<keyword evidence="6" id="KW-1185">Reference proteome</keyword>
<dbReference type="Gene3D" id="2.40.480.10">
    <property type="entry name" value="Allene oxide cyclase-like"/>
    <property type="match status" value="1"/>
</dbReference>
<evidence type="ECO:0000256" key="2">
    <source>
        <dbReference type="ARBA" id="ARBA00011738"/>
    </source>
</evidence>
<keyword evidence="3 4" id="KW-0964">Secreted</keyword>
<evidence type="ECO:0000256" key="1">
    <source>
        <dbReference type="ARBA" id="ARBA00010746"/>
    </source>
</evidence>
<protein>
    <recommendedName>
        <fullName evidence="4">Dirigent protein</fullName>
    </recommendedName>
</protein>
<evidence type="ECO:0000313" key="5">
    <source>
        <dbReference type="EMBL" id="KAL2337665.1"/>
    </source>
</evidence>
<dbReference type="InterPro" id="IPR044859">
    <property type="entry name" value="Allene_oxi_cyc_Dirigent"/>
</dbReference>
<comment type="function">
    <text evidence="4">Dirigent proteins impart stereoselectivity on the phenoxy radical-coupling reaction, yielding optically active lignans from two molecules of coniferyl alcohol in the biosynthesis of lignans, flavonolignans, and alkaloids and thus plays a central role in plant secondary metabolism.</text>
</comment>
<comment type="subunit">
    <text evidence="2 4">Homodimer.</text>
</comment>
<dbReference type="GO" id="GO:0009699">
    <property type="term" value="P:phenylpropanoid biosynthetic process"/>
    <property type="evidence" value="ECO:0007669"/>
    <property type="project" value="UniProtKB-ARBA"/>
</dbReference>
<evidence type="ECO:0000256" key="3">
    <source>
        <dbReference type="ARBA" id="ARBA00022525"/>
    </source>
</evidence>
<dbReference type="AlphaFoldDB" id="A0ABD1MPC4"/>
<organism evidence="5 6">
    <name type="scientific">Flemingia macrophylla</name>
    <dbReference type="NCBI Taxonomy" id="520843"/>
    <lineage>
        <taxon>Eukaryota</taxon>
        <taxon>Viridiplantae</taxon>
        <taxon>Streptophyta</taxon>
        <taxon>Embryophyta</taxon>
        <taxon>Tracheophyta</taxon>
        <taxon>Spermatophyta</taxon>
        <taxon>Magnoliopsida</taxon>
        <taxon>eudicotyledons</taxon>
        <taxon>Gunneridae</taxon>
        <taxon>Pentapetalae</taxon>
        <taxon>rosids</taxon>
        <taxon>fabids</taxon>
        <taxon>Fabales</taxon>
        <taxon>Fabaceae</taxon>
        <taxon>Papilionoideae</taxon>
        <taxon>50 kb inversion clade</taxon>
        <taxon>NPAAA clade</taxon>
        <taxon>indigoferoid/millettioid clade</taxon>
        <taxon>Phaseoleae</taxon>
        <taxon>Flemingia</taxon>
    </lineage>
</organism>
<name>A0ABD1MPC4_9FABA</name>
<evidence type="ECO:0000256" key="4">
    <source>
        <dbReference type="RuleBase" id="RU363099"/>
    </source>
</evidence>
<comment type="caution">
    <text evidence="5">The sequence shown here is derived from an EMBL/GenBank/DDBJ whole genome shotgun (WGS) entry which is preliminary data.</text>
</comment>
<sequence length="255" mass="28556">MVIFYPRYSVGEMVEARRQSSVAWIICYSRHREMTHLTSSVPGRRLLINIVMDTYFLSHCKFQVPTMANHHFVVVVVGLLISCNARSSGEETGYVGPVDPNTVGLNRKQSLSHFRLFFHETFTPNNATSVAVVQPLPMYNATYFGVLAVSDNALTVGEDPNSKVVGRVEGFFAGTSQSEFDLMQILNFALSEGKYNGSSFVVLGRNRLSLSVRELPVVGGTGFFRFATGYAQVNTIFLDIQTRSTVEYNVYIYHY</sequence>
<dbReference type="PANTHER" id="PTHR21495">
    <property type="entry name" value="NUCLEOPORIN-RELATED"/>
    <property type="match status" value="1"/>
</dbReference>
<dbReference type="Proteomes" id="UP001603857">
    <property type="component" value="Unassembled WGS sequence"/>
</dbReference>
<dbReference type="GO" id="GO:0048046">
    <property type="term" value="C:apoplast"/>
    <property type="evidence" value="ECO:0007669"/>
    <property type="project" value="UniProtKB-SubCell"/>
</dbReference>
<accession>A0ABD1MPC4</accession>
<dbReference type="InterPro" id="IPR004265">
    <property type="entry name" value="Dirigent"/>
</dbReference>
<dbReference type="EMBL" id="JBGMDY010000004">
    <property type="protein sequence ID" value="KAL2337665.1"/>
    <property type="molecule type" value="Genomic_DNA"/>
</dbReference>
<evidence type="ECO:0000313" key="6">
    <source>
        <dbReference type="Proteomes" id="UP001603857"/>
    </source>
</evidence>
<comment type="subcellular location">
    <subcellularLocation>
        <location evidence="4">Secreted</location>
        <location evidence="4">Extracellular space</location>
        <location evidence="4">Apoplast</location>
    </subcellularLocation>
</comment>